<evidence type="ECO:0000313" key="9">
    <source>
        <dbReference type="Proteomes" id="UP001523369"/>
    </source>
</evidence>
<accession>A0ABT1DLY1</accession>
<organism evidence="8 9">
    <name type="scientific">Paractinoplanes aksuensis</name>
    <dbReference type="NCBI Taxonomy" id="2939490"/>
    <lineage>
        <taxon>Bacteria</taxon>
        <taxon>Bacillati</taxon>
        <taxon>Actinomycetota</taxon>
        <taxon>Actinomycetes</taxon>
        <taxon>Micromonosporales</taxon>
        <taxon>Micromonosporaceae</taxon>
        <taxon>Paractinoplanes</taxon>
    </lineage>
</organism>
<gene>
    <name evidence="8" type="ORF">M1L60_14475</name>
</gene>
<sequence>MAMEMAGEYTLVRKLGSGGMGDVFLGVSPTADQVAVKRIHGHLLDDISMKQRFASEVESLKTVFGSRVARLEDADPYAEPPWLAVEYVDGLTLKQYVEQHGTLPLASTAMIGAMLAEGLDKVHQAGLLHRDLKPQNLILGQQGPVLIDFGLATLTEREDGDGHTQTGMVVGTPAYMAPEQARGEKDLTRAVDVYALGATLVYALTGHTLYSPSQGMLLYQVGNPDVMPDLTGVPPEISSLAKAMLADDVQSRPLLSDVRERLLQIATADGRPVATIRAEVALATFHRSQLEIPEELTDPVRETEDPIEETQPPPAVVGPAVTPPEEPPSTPVEVDVTWLIEKLRRQYARRSTW</sequence>
<evidence type="ECO:0000313" key="8">
    <source>
        <dbReference type="EMBL" id="MCO8271800.1"/>
    </source>
</evidence>
<keyword evidence="1" id="KW-0808">Transferase</keyword>
<reference evidence="8 9" key="1">
    <citation type="submission" date="2022-06" db="EMBL/GenBank/DDBJ databases">
        <title>New Species of the Genus Actinoplanes, ActinopZanes ferrugineus.</title>
        <authorList>
            <person name="Ding P."/>
        </authorList>
    </citation>
    <scope>NUCLEOTIDE SEQUENCE [LARGE SCALE GENOMIC DNA]</scope>
    <source>
        <strain evidence="8 9">TRM88003</strain>
    </source>
</reference>
<keyword evidence="3 8" id="KW-0418">Kinase</keyword>
<name>A0ABT1DLY1_9ACTN</name>
<feature type="region of interest" description="Disordered" evidence="6">
    <location>
        <begin position="293"/>
        <end position="333"/>
    </location>
</feature>
<evidence type="ECO:0000256" key="3">
    <source>
        <dbReference type="ARBA" id="ARBA00022777"/>
    </source>
</evidence>
<dbReference type="InterPro" id="IPR011009">
    <property type="entry name" value="Kinase-like_dom_sf"/>
</dbReference>
<dbReference type="Gene3D" id="1.10.510.10">
    <property type="entry name" value="Transferase(Phosphotransferase) domain 1"/>
    <property type="match status" value="1"/>
</dbReference>
<dbReference type="PANTHER" id="PTHR43289">
    <property type="entry name" value="MITOGEN-ACTIVATED PROTEIN KINASE KINASE KINASE 20-RELATED"/>
    <property type="match status" value="1"/>
</dbReference>
<keyword evidence="9" id="KW-1185">Reference proteome</keyword>
<comment type="caution">
    <text evidence="8">The sequence shown here is derived from an EMBL/GenBank/DDBJ whole genome shotgun (WGS) entry which is preliminary data.</text>
</comment>
<keyword evidence="2 5" id="KW-0547">Nucleotide-binding</keyword>
<dbReference type="PROSITE" id="PS00107">
    <property type="entry name" value="PROTEIN_KINASE_ATP"/>
    <property type="match status" value="1"/>
</dbReference>
<dbReference type="EMBL" id="JAMYJR010000013">
    <property type="protein sequence ID" value="MCO8271800.1"/>
    <property type="molecule type" value="Genomic_DNA"/>
</dbReference>
<evidence type="ECO:0000259" key="7">
    <source>
        <dbReference type="PROSITE" id="PS50011"/>
    </source>
</evidence>
<proteinExistence type="predicted"/>
<keyword evidence="4 5" id="KW-0067">ATP-binding</keyword>
<protein>
    <submittedName>
        <fullName evidence="8">Serine/threonine protein kinase</fullName>
    </submittedName>
</protein>
<dbReference type="GO" id="GO:0004674">
    <property type="term" value="F:protein serine/threonine kinase activity"/>
    <property type="evidence" value="ECO:0007669"/>
    <property type="project" value="UniProtKB-KW"/>
</dbReference>
<evidence type="ECO:0000256" key="5">
    <source>
        <dbReference type="PROSITE-ProRule" id="PRU10141"/>
    </source>
</evidence>
<dbReference type="CDD" id="cd14014">
    <property type="entry name" value="STKc_PknB_like"/>
    <property type="match status" value="1"/>
</dbReference>
<evidence type="ECO:0000256" key="1">
    <source>
        <dbReference type="ARBA" id="ARBA00022679"/>
    </source>
</evidence>
<evidence type="ECO:0000256" key="2">
    <source>
        <dbReference type="ARBA" id="ARBA00022741"/>
    </source>
</evidence>
<dbReference type="PROSITE" id="PS50011">
    <property type="entry name" value="PROTEIN_KINASE_DOM"/>
    <property type="match status" value="1"/>
</dbReference>
<evidence type="ECO:0000256" key="4">
    <source>
        <dbReference type="ARBA" id="ARBA00022840"/>
    </source>
</evidence>
<feature type="binding site" evidence="5">
    <location>
        <position position="37"/>
    </location>
    <ligand>
        <name>ATP</name>
        <dbReference type="ChEBI" id="CHEBI:30616"/>
    </ligand>
</feature>
<dbReference type="InterPro" id="IPR008271">
    <property type="entry name" value="Ser/Thr_kinase_AS"/>
</dbReference>
<dbReference type="Pfam" id="PF00069">
    <property type="entry name" value="Pkinase"/>
    <property type="match status" value="1"/>
</dbReference>
<dbReference type="PROSITE" id="PS00108">
    <property type="entry name" value="PROTEIN_KINASE_ST"/>
    <property type="match status" value="1"/>
</dbReference>
<dbReference type="SUPFAM" id="SSF56112">
    <property type="entry name" value="Protein kinase-like (PK-like)"/>
    <property type="match status" value="1"/>
</dbReference>
<feature type="compositionally biased region" description="Pro residues" evidence="6">
    <location>
        <begin position="311"/>
        <end position="330"/>
    </location>
</feature>
<dbReference type="SMART" id="SM00220">
    <property type="entry name" value="S_TKc"/>
    <property type="match status" value="1"/>
</dbReference>
<dbReference type="InterPro" id="IPR000719">
    <property type="entry name" value="Prot_kinase_dom"/>
</dbReference>
<keyword evidence="8" id="KW-0723">Serine/threonine-protein kinase</keyword>
<feature type="domain" description="Protein kinase" evidence="7">
    <location>
        <begin position="9"/>
        <end position="263"/>
    </location>
</feature>
<dbReference type="Gene3D" id="3.30.200.20">
    <property type="entry name" value="Phosphorylase Kinase, domain 1"/>
    <property type="match status" value="1"/>
</dbReference>
<evidence type="ECO:0000256" key="6">
    <source>
        <dbReference type="SAM" id="MobiDB-lite"/>
    </source>
</evidence>
<dbReference type="PANTHER" id="PTHR43289:SF34">
    <property type="entry name" value="SERINE_THREONINE-PROTEIN KINASE YBDM-RELATED"/>
    <property type="match status" value="1"/>
</dbReference>
<dbReference type="Proteomes" id="UP001523369">
    <property type="component" value="Unassembled WGS sequence"/>
</dbReference>
<dbReference type="RefSeq" id="WP_253237919.1">
    <property type="nucleotide sequence ID" value="NZ_JAMYJR010000013.1"/>
</dbReference>
<dbReference type="InterPro" id="IPR017441">
    <property type="entry name" value="Protein_kinase_ATP_BS"/>
</dbReference>